<gene>
    <name evidence="2" type="ORF">TOL_1696</name>
</gene>
<dbReference type="GeneID" id="79178587"/>
<dbReference type="HOGENOM" id="CLU_020861_1_1_6"/>
<protein>
    <recommendedName>
        <fullName evidence="1">Helicase/UvrB N-terminal domain-containing protein</fullName>
    </recommendedName>
</protein>
<reference evidence="2 3" key="1">
    <citation type="journal article" date="2013" name="Genome Announc.">
        <title>Genome Sequence of Thalassolituus oleivorans MIL-1 (DSM 14913T).</title>
        <authorList>
            <person name="Golyshin P.N."/>
            <person name="Werner J."/>
            <person name="Chernikova T.N."/>
            <person name="Tran H."/>
            <person name="Ferrer M."/>
            <person name="Yakimov M.M."/>
            <person name="Teeling H."/>
            <person name="Golyshina O.V."/>
        </authorList>
    </citation>
    <scope>NUCLEOTIDE SEQUENCE [LARGE SCALE GENOMIC DNA]</scope>
    <source>
        <strain evidence="2 3">MIL-1</strain>
    </source>
</reference>
<evidence type="ECO:0000259" key="1">
    <source>
        <dbReference type="Pfam" id="PF04851"/>
    </source>
</evidence>
<feature type="domain" description="Helicase/UvrB N-terminal" evidence="1">
    <location>
        <begin position="1"/>
        <end position="155"/>
    </location>
</feature>
<dbReference type="eggNOG" id="COG1061">
    <property type="taxonomic scope" value="Bacteria"/>
</dbReference>
<dbReference type="Gene3D" id="3.40.50.300">
    <property type="entry name" value="P-loop containing nucleotide triphosphate hydrolases"/>
    <property type="match status" value="1"/>
</dbReference>
<sequence>MKLRRWQREAVSRCLSRYRNGQAHFLCLATPGAGKTFMASTVAKKLLNSGEIDLVFCFSPSINVSSSFQATLEGVLGYRLDGLLGAKGHVLTYQSMLNLDQTFWSLLTSHRTLVIFDEIHHCAGDHLGNANAWGQKIIQHIQGNATYSLALTGTPWRSDRIPIALTS</sequence>
<dbReference type="AlphaFoldDB" id="M5DQC6"/>
<dbReference type="InterPro" id="IPR050742">
    <property type="entry name" value="Helicase_Restrict-Modif_Enz"/>
</dbReference>
<dbReference type="GO" id="GO:0003677">
    <property type="term" value="F:DNA binding"/>
    <property type="evidence" value="ECO:0007669"/>
    <property type="project" value="InterPro"/>
</dbReference>
<dbReference type="GO" id="GO:0005829">
    <property type="term" value="C:cytosol"/>
    <property type="evidence" value="ECO:0007669"/>
    <property type="project" value="TreeGrafter"/>
</dbReference>
<dbReference type="GO" id="GO:0005524">
    <property type="term" value="F:ATP binding"/>
    <property type="evidence" value="ECO:0007669"/>
    <property type="project" value="InterPro"/>
</dbReference>
<dbReference type="PATRIC" id="fig|1298593.3.peg.1629"/>
<accession>M5DQC6</accession>
<organism evidence="2 3">
    <name type="scientific">Thalassolituus oleivorans MIL-1</name>
    <dbReference type="NCBI Taxonomy" id="1298593"/>
    <lineage>
        <taxon>Bacteria</taxon>
        <taxon>Pseudomonadati</taxon>
        <taxon>Pseudomonadota</taxon>
        <taxon>Gammaproteobacteria</taxon>
        <taxon>Oceanospirillales</taxon>
        <taxon>Oceanospirillaceae</taxon>
        <taxon>Thalassolituus</taxon>
    </lineage>
</organism>
<dbReference type="GO" id="GO:0016787">
    <property type="term" value="F:hydrolase activity"/>
    <property type="evidence" value="ECO:0007669"/>
    <property type="project" value="InterPro"/>
</dbReference>
<dbReference type="KEGG" id="tol:TOL_1696"/>
<evidence type="ECO:0000313" key="2">
    <source>
        <dbReference type="EMBL" id="CCU72120.1"/>
    </source>
</evidence>
<evidence type="ECO:0000313" key="3">
    <source>
        <dbReference type="Proteomes" id="UP000011866"/>
    </source>
</evidence>
<keyword evidence="3" id="KW-1185">Reference proteome</keyword>
<dbReference type="InterPro" id="IPR027417">
    <property type="entry name" value="P-loop_NTPase"/>
</dbReference>
<dbReference type="Pfam" id="PF04851">
    <property type="entry name" value="ResIII"/>
    <property type="match status" value="1"/>
</dbReference>
<dbReference type="RefSeq" id="WP_015486846.1">
    <property type="nucleotide sequence ID" value="NC_020888.1"/>
</dbReference>
<name>M5DQC6_9GAMM</name>
<dbReference type="InterPro" id="IPR006935">
    <property type="entry name" value="Helicase/UvrB_N"/>
</dbReference>
<dbReference type="SUPFAM" id="SSF52540">
    <property type="entry name" value="P-loop containing nucleoside triphosphate hydrolases"/>
    <property type="match status" value="1"/>
</dbReference>
<dbReference type="EMBL" id="HF680312">
    <property type="protein sequence ID" value="CCU72120.1"/>
    <property type="molecule type" value="Genomic_DNA"/>
</dbReference>
<dbReference type="Proteomes" id="UP000011866">
    <property type="component" value="Chromosome"/>
</dbReference>
<dbReference type="PANTHER" id="PTHR47396">
    <property type="entry name" value="TYPE I RESTRICTION ENZYME ECOKI R PROTEIN"/>
    <property type="match status" value="1"/>
</dbReference>
<dbReference type="PANTHER" id="PTHR47396:SF1">
    <property type="entry name" value="ATP-DEPENDENT HELICASE IRC3-RELATED"/>
    <property type="match status" value="1"/>
</dbReference>
<proteinExistence type="predicted"/>